<dbReference type="PRINTS" id="PR00039">
    <property type="entry name" value="HTHLYSR"/>
</dbReference>
<dbReference type="PANTHER" id="PTHR30346">
    <property type="entry name" value="TRANSCRIPTIONAL DUAL REGULATOR HCAR-RELATED"/>
    <property type="match status" value="1"/>
</dbReference>
<keyword evidence="4" id="KW-0804">Transcription</keyword>
<dbReference type="Proteomes" id="UP001500540">
    <property type="component" value="Unassembled WGS sequence"/>
</dbReference>
<feature type="domain" description="HTH lysR-type" evidence="5">
    <location>
        <begin position="6"/>
        <end position="64"/>
    </location>
</feature>
<dbReference type="PROSITE" id="PS50931">
    <property type="entry name" value="HTH_LYSR"/>
    <property type="match status" value="1"/>
</dbReference>
<evidence type="ECO:0000256" key="1">
    <source>
        <dbReference type="ARBA" id="ARBA00009437"/>
    </source>
</evidence>
<sequence>MLMQDVTLRQMQYFVAVVDHGSVTAAAKAQHISQGALSTAVGQLEKALDADLLIRTRSKRVVPTPHGYLFAAHARRVLDSVGEALDVVADSVSTLTGVLRVGCSFTLSPRLMPELISRFDREYPDVEVDFSEGSAHDIQEQVRLGRLDLGLVYSLQADDDLRQDHLADVRLHLAVPAAHPLAARASVDVADFIDQDAILLNVPPTVERLTEQLRATGHTPRIRYTSGNIQTIYSLVARGYGYSLINSPPATNDTYDGLEVRFVPIRDTVETNSIVAVTAGHHPAPRRVRAAIEVLTGI</sequence>
<keyword evidence="7" id="KW-1185">Reference proteome</keyword>
<dbReference type="PANTHER" id="PTHR30346:SF0">
    <property type="entry name" value="HCA OPERON TRANSCRIPTIONAL ACTIVATOR HCAR"/>
    <property type="match status" value="1"/>
</dbReference>
<keyword evidence="2" id="KW-0805">Transcription regulation</keyword>
<comment type="caution">
    <text evidence="6">The sequence shown here is derived from an EMBL/GenBank/DDBJ whole genome shotgun (WGS) entry which is preliminary data.</text>
</comment>
<evidence type="ECO:0000256" key="2">
    <source>
        <dbReference type="ARBA" id="ARBA00023015"/>
    </source>
</evidence>
<dbReference type="Pfam" id="PF00126">
    <property type="entry name" value="HTH_1"/>
    <property type="match status" value="1"/>
</dbReference>
<dbReference type="Gene3D" id="1.10.10.10">
    <property type="entry name" value="Winged helix-like DNA-binding domain superfamily/Winged helix DNA-binding domain"/>
    <property type="match status" value="1"/>
</dbReference>
<protein>
    <submittedName>
        <fullName evidence="6">LysR family transcriptional regulator</fullName>
    </submittedName>
</protein>
<dbReference type="Gene3D" id="3.40.190.10">
    <property type="entry name" value="Periplasmic binding protein-like II"/>
    <property type="match status" value="2"/>
</dbReference>
<dbReference type="InterPro" id="IPR000847">
    <property type="entry name" value="LysR_HTH_N"/>
</dbReference>
<dbReference type="InterPro" id="IPR036390">
    <property type="entry name" value="WH_DNA-bd_sf"/>
</dbReference>
<dbReference type="SUPFAM" id="SSF46785">
    <property type="entry name" value="Winged helix' DNA-binding domain"/>
    <property type="match status" value="1"/>
</dbReference>
<gene>
    <name evidence="6" type="ORF">GCM10022240_09000</name>
</gene>
<dbReference type="InterPro" id="IPR005119">
    <property type="entry name" value="LysR_subst-bd"/>
</dbReference>
<evidence type="ECO:0000259" key="5">
    <source>
        <dbReference type="PROSITE" id="PS50931"/>
    </source>
</evidence>
<evidence type="ECO:0000256" key="4">
    <source>
        <dbReference type="ARBA" id="ARBA00023163"/>
    </source>
</evidence>
<reference evidence="7" key="1">
    <citation type="journal article" date="2019" name="Int. J. Syst. Evol. Microbiol.">
        <title>The Global Catalogue of Microorganisms (GCM) 10K type strain sequencing project: providing services to taxonomists for standard genome sequencing and annotation.</title>
        <authorList>
            <consortium name="The Broad Institute Genomics Platform"/>
            <consortium name="The Broad Institute Genome Sequencing Center for Infectious Disease"/>
            <person name="Wu L."/>
            <person name="Ma J."/>
        </authorList>
    </citation>
    <scope>NUCLEOTIDE SEQUENCE [LARGE SCALE GENOMIC DNA]</scope>
    <source>
        <strain evidence="7">JCM 16950</strain>
    </source>
</reference>
<dbReference type="Pfam" id="PF03466">
    <property type="entry name" value="LysR_substrate"/>
    <property type="match status" value="1"/>
</dbReference>
<dbReference type="EMBL" id="BAABAF010000002">
    <property type="protein sequence ID" value="GAA3758481.1"/>
    <property type="molecule type" value="Genomic_DNA"/>
</dbReference>
<proteinExistence type="inferred from homology"/>
<evidence type="ECO:0000256" key="3">
    <source>
        <dbReference type="ARBA" id="ARBA00023125"/>
    </source>
</evidence>
<dbReference type="InterPro" id="IPR036388">
    <property type="entry name" value="WH-like_DNA-bd_sf"/>
</dbReference>
<organism evidence="6 7">
    <name type="scientific">Microbacterium kribbense</name>
    <dbReference type="NCBI Taxonomy" id="433645"/>
    <lineage>
        <taxon>Bacteria</taxon>
        <taxon>Bacillati</taxon>
        <taxon>Actinomycetota</taxon>
        <taxon>Actinomycetes</taxon>
        <taxon>Micrococcales</taxon>
        <taxon>Microbacteriaceae</taxon>
        <taxon>Microbacterium</taxon>
    </lineage>
</organism>
<evidence type="ECO:0000313" key="6">
    <source>
        <dbReference type="EMBL" id="GAA3758481.1"/>
    </source>
</evidence>
<name>A0ABP7G7J6_9MICO</name>
<evidence type="ECO:0000313" key="7">
    <source>
        <dbReference type="Proteomes" id="UP001500540"/>
    </source>
</evidence>
<accession>A0ABP7G7J6</accession>
<comment type="similarity">
    <text evidence="1">Belongs to the LysR transcriptional regulatory family.</text>
</comment>
<keyword evidence="3" id="KW-0238">DNA-binding</keyword>
<dbReference type="SUPFAM" id="SSF53850">
    <property type="entry name" value="Periplasmic binding protein-like II"/>
    <property type="match status" value="1"/>
</dbReference>